<reference evidence="2" key="3">
    <citation type="journal article" date="2019" name="BMC Res. Notes">
        <title>Complete genome sequence of the Sulfodiicoccus acidiphilus strain HS-1T, the first crenarchaeon that lacks polB3, isolated from an acidic hot spring in Ohwaku-dani, Hakone, Japan.</title>
        <authorList>
            <person name="Sakai H.D."/>
            <person name="Kurosawa N."/>
        </authorList>
    </citation>
    <scope>NUCLEOTIDE SEQUENCE</scope>
    <source>
        <strain evidence="2">HS-1</strain>
    </source>
</reference>
<evidence type="ECO:0000313" key="4">
    <source>
        <dbReference type="Proteomes" id="UP000276741"/>
    </source>
</evidence>
<dbReference type="SUPFAM" id="SSF89796">
    <property type="entry name" value="CoA-transferase family III (CaiB/BaiF)"/>
    <property type="match status" value="1"/>
</dbReference>
<dbReference type="Proteomes" id="UP000616143">
    <property type="component" value="Unassembled WGS sequence"/>
</dbReference>
<dbReference type="InterPro" id="IPR003673">
    <property type="entry name" value="CoA-Trfase_fam_III"/>
</dbReference>
<gene>
    <name evidence="3" type="ORF">GCM10007116_21640</name>
    <name evidence="2" type="ORF">HS1genome_2009</name>
</gene>
<dbReference type="EMBL" id="BMQS01000030">
    <property type="protein sequence ID" value="GGU04710.1"/>
    <property type="molecule type" value="Genomic_DNA"/>
</dbReference>
<proteinExistence type="predicted"/>
<dbReference type="Gene3D" id="3.30.1540.10">
    <property type="entry name" value="formyl-coa transferase, domain 3"/>
    <property type="match status" value="1"/>
</dbReference>
<dbReference type="Proteomes" id="UP000276741">
    <property type="component" value="Chromosome"/>
</dbReference>
<keyword evidence="4" id="KW-1185">Reference proteome</keyword>
<protein>
    <submittedName>
        <fullName evidence="2">CoA transferase</fullName>
    </submittedName>
</protein>
<dbReference type="PANTHER" id="PTHR48207:SF3">
    <property type="entry name" value="SUCCINATE--HYDROXYMETHYLGLUTARATE COA-TRANSFERASE"/>
    <property type="match status" value="1"/>
</dbReference>
<reference evidence="4" key="2">
    <citation type="submission" date="2018-04" db="EMBL/GenBank/DDBJ databases">
        <title>Complete genome sequence of Sulfodiicoccus acidiphilus strain HS-1.</title>
        <authorList>
            <person name="Sakai H.D."/>
            <person name="Kurosawa N."/>
        </authorList>
    </citation>
    <scope>NUCLEOTIDE SEQUENCE [LARGE SCALE GENOMIC DNA]</scope>
    <source>
        <strain evidence="4">HS-1</strain>
    </source>
</reference>
<dbReference type="GO" id="GO:0008410">
    <property type="term" value="F:CoA-transferase activity"/>
    <property type="evidence" value="ECO:0007669"/>
    <property type="project" value="TreeGrafter"/>
</dbReference>
<evidence type="ECO:0000313" key="3">
    <source>
        <dbReference type="EMBL" id="GGU04710.1"/>
    </source>
</evidence>
<reference evidence="3" key="4">
    <citation type="submission" date="2020-09" db="EMBL/GenBank/DDBJ databases">
        <authorList>
            <person name="Sun Q."/>
            <person name="Ohkuma M."/>
        </authorList>
    </citation>
    <scope>NUCLEOTIDE SEQUENCE</scope>
    <source>
        <strain evidence="3">JCM 31740</strain>
    </source>
</reference>
<keyword evidence="1 2" id="KW-0808">Transferase</keyword>
<dbReference type="Pfam" id="PF02515">
    <property type="entry name" value="CoA_transf_3"/>
    <property type="match status" value="1"/>
</dbReference>
<dbReference type="KEGG" id="sacd:HS1genome_2009"/>
<dbReference type="Gene3D" id="3.40.50.10540">
    <property type="entry name" value="Crotonobetainyl-coa:carnitine coa-transferase, domain 1"/>
    <property type="match status" value="1"/>
</dbReference>
<reference evidence="3" key="1">
    <citation type="journal article" date="2014" name="Int. J. Syst. Evol. Microbiol.">
        <title>Complete genome sequence of Corynebacterium casei LMG S-19264T (=DSM 44701T), isolated from a smear-ripened cheese.</title>
        <authorList>
            <consortium name="US DOE Joint Genome Institute (JGI-PGF)"/>
            <person name="Walter F."/>
            <person name="Albersmeier A."/>
            <person name="Kalinowski J."/>
            <person name="Ruckert C."/>
        </authorList>
    </citation>
    <scope>NUCLEOTIDE SEQUENCE</scope>
    <source>
        <strain evidence="3">JCM 31740</strain>
    </source>
</reference>
<dbReference type="InterPro" id="IPR050483">
    <property type="entry name" value="CoA-transferase_III_domain"/>
</dbReference>
<dbReference type="InterPro" id="IPR044855">
    <property type="entry name" value="CoA-Trfase_III_dom3_sf"/>
</dbReference>
<dbReference type="PANTHER" id="PTHR48207">
    <property type="entry name" value="SUCCINATE--HYDROXYMETHYLGLUTARATE COA-TRANSFERASE"/>
    <property type="match status" value="1"/>
</dbReference>
<name>A0A348B618_9CREN</name>
<organism evidence="2 4">
    <name type="scientific">Sulfodiicoccus acidiphilus</name>
    <dbReference type="NCBI Taxonomy" id="1670455"/>
    <lineage>
        <taxon>Archaea</taxon>
        <taxon>Thermoproteota</taxon>
        <taxon>Thermoprotei</taxon>
        <taxon>Sulfolobales</taxon>
        <taxon>Sulfolobaceae</taxon>
        <taxon>Sulfodiicoccus</taxon>
    </lineage>
</organism>
<dbReference type="InterPro" id="IPR023606">
    <property type="entry name" value="CoA-Trfase_III_dom_1_sf"/>
</dbReference>
<dbReference type="AlphaFoldDB" id="A0A348B618"/>
<dbReference type="EMBL" id="AP018553">
    <property type="protein sequence ID" value="BBD73620.1"/>
    <property type="molecule type" value="Genomic_DNA"/>
</dbReference>
<accession>A0A348B618</accession>
<evidence type="ECO:0000256" key="1">
    <source>
        <dbReference type="ARBA" id="ARBA00022679"/>
    </source>
</evidence>
<sequence length="371" mass="41479">MRVLELGNNISAPLACTILGELGEDVIKVEPPQGDDRRKIELEGVKGLYFASVNRNKRSVSIDLKRKEGLEIFEELLSTADVVVTNYRPRALSKLGVDFEEAVRVNPKVIYCSITGYGRREGDRPAYDATVLAESGLMDLTGYPGGPPSKFATSIADVTTAMMAAISVLHAYASDRRPVLLDVPMLQTQLYLSLEDAYAVLNGGTSPTRTGSAHRYLVPYQAFRTSDGYVYVAVFNDSQFLRLCDAIGREDLKAYSTNSKRVRAKEIVVAEIQREMERETRDRWIDVLRRYDVPCAPVLTLGEAIRRYGEVTEVGAIKYLNFPLQTWVGLRRPSPGLGEHTVEVLEELGYSREEVEDMARKGIVKMMDRRA</sequence>
<evidence type="ECO:0000313" key="2">
    <source>
        <dbReference type="EMBL" id="BBD73620.1"/>
    </source>
</evidence>